<dbReference type="EMBL" id="SRLO01007282">
    <property type="protein sequence ID" value="TNN28113.1"/>
    <property type="molecule type" value="Genomic_DNA"/>
</dbReference>
<sequence length="83" mass="9887">MSFRRVIIIFITARPYGDLVQDHQAWISYRPGLDGDLVQMETWSRIIRPPARNQFSMKTRIRVQREVFSAQSRRRAQSPPTWL</sequence>
<name>A0A4Z2EH52_9TELE</name>
<reference evidence="1 2" key="1">
    <citation type="submission" date="2019-03" db="EMBL/GenBank/DDBJ databases">
        <title>First draft genome of Liparis tanakae, snailfish: a comprehensive survey of snailfish specific genes.</title>
        <authorList>
            <person name="Kim W."/>
            <person name="Song I."/>
            <person name="Jeong J.-H."/>
            <person name="Kim D."/>
            <person name="Kim S."/>
            <person name="Ryu S."/>
            <person name="Song J.Y."/>
            <person name="Lee S.K."/>
        </authorList>
    </citation>
    <scope>NUCLEOTIDE SEQUENCE [LARGE SCALE GENOMIC DNA]</scope>
    <source>
        <tissue evidence="1">Muscle</tissue>
    </source>
</reference>
<comment type="caution">
    <text evidence="1">The sequence shown here is derived from an EMBL/GenBank/DDBJ whole genome shotgun (WGS) entry which is preliminary data.</text>
</comment>
<gene>
    <name evidence="1" type="ORF">EYF80_061738</name>
</gene>
<dbReference type="AlphaFoldDB" id="A0A4Z2EH52"/>
<keyword evidence="2" id="KW-1185">Reference proteome</keyword>
<protein>
    <submittedName>
        <fullName evidence="1">Uncharacterized protein</fullName>
    </submittedName>
</protein>
<evidence type="ECO:0000313" key="2">
    <source>
        <dbReference type="Proteomes" id="UP000314294"/>
    </source>
</evidence>
<evidence type="ECO:0000313" key="1">
    <source>
        <dbReference type="EMBL" id="TNN28113.1"/>
    </source>
</evidence>
<dbReference type="Proteomes" id="UP000314294">
    <property type="component" value="Unassembled WGS sequence"/>
</dbReference>
<accession>A0A4Z2EH52</accession>
<organism evidence="1 2">
    <name type="scientific">Liparis tanakae</name>
    <name type="common">Tanaka's snailfish</name>
    <dbReference type="NCBI Taxonomy" id="230148"/>
    <lineage>
        <taxon>Eukaryota</taxon>
        <taxon>Metazoa</taxon>
        <taxon>Chordata</taxon>
        <taxon>Craniata</taxon>
        <taxon>Vertebrata</taxon>
        <taxon>Euteleostomi</taxon>
        <taxon>Actinopterygii</taxon>
        <taxon>Neopterygii</taxon>
        <taxon>Teleostei</taxon>
        <taxon>Neoteleostei</taxon>
        <taxon>Acanthomorphata</taxon>
        <taxon>Eupercaria</taxon>
        <taxon>Perciformes</taxon>
        <taxon>Cottioidei</taxon>
        <taxon>Cottales</taxon>
        <taxon>Liparidae</taxon>
        <taxon>Liparis</taxon>
    </lineage>
</organism>
<proteinExistence type="predicted"/>